<dbReference type="EMBL" id="GAKP01009798">
    <property type="protein sequence ID" value="JAC49154.1"/>
    <property type="molecule type" value="Transcribed_RNA"/>
</dbReference>
<reference evidence="2" key="1">
    <citation type="journal article" date="2014" name="BMC Genomics">
        <title>Characterizing the developmental transcriptome of the oriental fruit fly, Bactrocera dorsalis (Diptera: Tephritidae) through comparative genomic analysis with Drosophila melanogaster utilizing modENCODE datasets.</title>
        <authorList>
            <person name="Geib S.M."/>
            <person name="Calla B."/>
            <person name="Hall B."/>
            <person name="Hou S."/>
            <person name="Manoukis N.C."/>
        </authorList>
    </citation>
    <scope>NUCLEOTIDE SEQUENCE</scope>
    <source>
        <strain evidence="2">Punador</strain>
    </source>
</reference>
<evidence type="ECO:0000313" key="2">
    <source>
        <dbReference type="EMBL" id="JAC49154.1"/>
    </source>
</evidence>
<accession>A0A034W359</accession>
<protein>
    <submittedName>
        <fullName evidence="2">Uncharacterized protein</fullName>
    </submittedName>
</protein>
<sequence>MPSSSINSTTFPTLSTTDTDYYTFLRQNAYELIDDEYDANLSTSYIFSSTSCNSDYYQREAEISFFSLETKNNQNDIKIKPKNGLENNLKDDKEFINISSQETPKRRKKQKKQVSLICNNR</sequence>
<feature type="region of interest" description="Disordered" evidence="1">
    <location>
        <begin position="96"/>
        <end position="121"/>
    </location>
</feature>
<organism evidence="2">
    <name type="scientific">Bactrocera dorsalis</name>
    <name type="common">Oriental fruit fly</name>
    <name type="synonym">Dacus dorsalis</name>
    <dbReference type="NCBI Taxonomy" id="27457"/>
    <lineage>
        <taxon>Eukaryota</taxon>
        <taxon>Metazoa</taxon>
        <taxon>Ecdysozoa</taxon>
        <taxon>Arthropoda</taxon>
        <taxon>Hexapoda</taxon>
        <taxon>Insecta</taxon>
        <taxon>Pterygota</taxon>
        <taxon>Neoptera</taxon>
        <taxon>Endopterygota</taxon>
        <taxon>Diptera</taxon>
        <taxon>Brachycera</taxon>
        <taxon>Muscomorpha</taxon>
        <taxon>Tephritoidea</taxon>
        <taxon>Tephritidae</taxon>
        <taxon>Bactrocera</taxon>
        <taxon>Bactrocera</taxon>
    </lineage>
</organism>
<proteinExistence type="predicted"/>
<dbReference type="AlphaFoldDB" id="A0A034W359"/>
<evidence type="ECO:0000256" key="1">
    <source>
        <dbReference type="SAM" id="MobiDB-lite"/>
    </source>
</evidence>
<name>A0A034W359_BACDO</name>